<dbReference type="AlphaFoldDB" id="A0A0D6LKB6"/>
<gene>
    <name evidence="8" type="ORF">ANCCEY_08542</name>
</gene>
<dbReference type="PANTHER" id="PTHR13204">
    <property type="entry name" value="PTD012 PROTEIN"/>
    <property type="match status" value="1"/>
</dbReference>
<reference evidence="8 9" key="1">
    <citation type="submission" date="2013-05" db="EMBL/GenBank/DDBJ databases">
        <title>Draft genome of the parasitic nematode Anyclostoma ceylanicum.</title>
        <authorList>
            <person name="Mitreva M."/>
        </authorList>
    </citation>
    <scope>NUCLEOTIDE SEQUENCE [LARGE SCALE GENOMIC DNA]</scope>
</reference>
<keyword evidence="4" id="KW-0378">Hydrolase</keyword>
<sequence>MSWRTFVINTLKPSNHELRSVIEAALWKNFKNVQVEVEKCPDLTAAPFHMTSPGFGRNLVIAEVGGWGNLFPNLHKEKLYDIKLDHYTSPYKTLFVNSTKFVLMGNLAITPEPGPAEVVHIKCSQRTGKDSFPGCIRKHMAQHYGQWYEPSRNYEMLPSRAFSRIIYENPLVNPQKS</sequence>
<keyword evidence="6" id="KW-0539">Nucleus</keyword>
<protein>
    <recommendedName>
        <fullName evidence="7">DUF1907 domain-containing protein</fullName>
    </recommendedName>
</protein>
<dbReference type="Proteomes" id="UP000054495">
    <property type="component" value="Unassembled WGS sequence"/>
</dbReference>
<dbReference type="InterPro" id="IPR015021">
    <property type="entry name" value="C11orf54_DUF1907"/>
</dbReference>
<comment type="subcellular location">
    <subcellularLocation>
        <location evidence="1">Nucleus</location>
    </subcellularLocation>
</comment>
<feature type="domain" description="DUF1907" evidence="7">
    <location>
        <begin position="21"/>
        <end position="165"/>
    </location>
</feature>
<dbReference type="GO" id="GO:0005634">
    <property type="term" value="C:nucleus"/>
    <property type="evidence" value="ECO:0007669"/>
    <property type="project" value="UniProtKB-SubCell"/>
</dbReference>
<dbReference type="GO" id="GO:0008270">
    <property type="term" value="F:zinc ion binding"/>
    <property type="evidence" value="ECO:0007669"/>
    <property type="project" value="TreeGrafter"/>
</dbReference>
<dbReference type="SUPFAM" id="SSF117856">
    <property type="entry name" value="AF0104/ALDC/Ptd012-like"/>
    <property type="match status" value="1"/>
</dbReference>
<name>A0A0D6LKB6_9BILA</name>
<evidence type="ECO:0000256" key="2">
    <source>
        <dbReference type="ARBA" id="ARBA00011245"/>
    </source>
</evidence>
<evidence type="ECO:0000256" key="4">
    <source>
        <dbReference type="ARBA" id="ARBA00022801"/>
    </source>
</evidence>
<dbReference type="PANTHER" id="PTHR13204:SF1">
    <property type="entry name" value="ESTER HYDROLASE C11ORF54"/>
    <property type="match status" value="1"/>
</dbReference>
<proteinExistence type="predicted"/>
<dbReference type="SMART" id="SM01168">
    <property type="entry name" value="DUF1907"/>
    <property type="match status" value="1"/>
</dbReference>
<evidence type="ECO:0000259" key="7">
    <source>
        <dbReference type="SMART" id="SM01168"/>
    </source>
</evidence>
<evidence type="ECO:0000256" key="6">
    <source>
        <dbReference type="ARBA" id="ARBA00023242"/>
    </source>
</evidence>
<dbReference type="Pfam" id="PF08925">
    <property type="entry name" value="DUF1907"/>
    <property type="match status" value="2"/>
</dbReference>
<evidence type="ECO:0000256" key="5">
    <source>
        <dbReference type="ARBA" id="ARBA00022833"/>
    </source>
</evidence>
<organism evidence="8 9">
    <name type="scientific">Ancylostoma ceylanicum</name>
    <dbReference type="NCBI Taxonomy" id="53326"/>
    <lineage>
        <taxon>Eukaryota</taxon>
        <taxon>Metazoa</taxon>
        <taxon>Ecdysozoa</taxon>
        <taxon>Nematoda</taxon>
        <taxon>Chromadorea</taxon>
        <taxon>Rhabditida</taxon>
        <taxon>Rhabditina</taxon>
        <taxon>Rhabditomorpha</taxon>
        <taxon>Strongyloidea</taxon>
        <taxon>Ancylostomatidae</taxon>
        <taxon>Ancylostomatinae</taxon>
        <taxon>Ancylostoma</taxon>
    </lineage>
</organism>
<evidence type="ECO:0000313" key="8">
    <source>
        <dbReference type="EMBL" id="EPB72384.1"/>
    </source>
</evidence>
<evidence type="ECO:0000256" key="3">
    <source>
        <dbReference type="ARBA" id="ARBA00022723"/>
    </source>
</evidence>
<keyword evidence="5" id="KW-0862">Zinc</keyword>
<evidence type="ECO:0000313" key="9">
    <source>
        <dbReference type="Proteomes" id="UP000054495"/>
    </source>
</evidence>
<dbReference type="EMBL" id="KE125051">
    <property type="protein sequence ID" value="EPB72384.1"/>
    <property type="molecule type" value="Genomic_DNA"/>
</dbReference>
<comment type="subunit">
    <text evidence="2">Monomer.</text>
</comment>
<evidence type="ECO:0000256" key="1">
    <source>
        <dbReference type="ARBA" id="ARBA00004123"/>
    </source>
</evidence>
<keyword evidence="9" id="KW-1185">Reference proteome</keyword>
<keyword evidence="3" id="KW-0479">Metal-binding</keyword>
<accession>A0A0D6LKB6</accession>
<dbReference type="GO" id="GO:0016788">
    <property type="term" value="F:hydrolase activity, acting on ester bonds"/>
    <property type="evidence" value="ECO:0007669"/>
    <property type="project" value="TreeGrafter"/>
</dbReference>